<feature type="region of interest" description="Disordered" evidence="1">
    <location>
        <begin position="1"/>
        <end position="26"/>
    </location>
</feature>
<name>A0A915HVZ0_ROMCU</name>
<reference evidence="3" key="1">
    <citation type="submission" date="2022-11" db="UniProtKB">
        <authorList>
            <consortium name="WormBaseParasite"/>
        </authorList>
    </citation>
    <scope>IDENTIFICATION</scope>
</reference>
<dbReference type="Proteomes" id="UP000887565">
    <property type="component" value="Unplaced"/>
</dbReference>
<evidence type="ECO:0000313" key="2">
    <source>
        <dbReference type="Proteomes" id="UP000887565"/>
    </source>
</evidence>
<dbReference type="AlphaFoldDB" id="A0A915HVZ0"/>
<organism evidence="2 3">
    <name type="scientific">Romanomermis culicivorax</name>
    <name type="common">Nematode worm</name>
    <dbReference type="NCBI Taxonomy" id="13658"/>
    <lineage>
        <taxon>Eukaryota</taxon>
        <taxon>Metazoa</taxon>
        <taxon>Ecdysozoa</taxon>
        <taxon>Nematoda</taxon>
        <taxon>Enoplea</taxon>
        <taxon>Dorylaimia</taxon>
        <taxon>Mermithida</taxon>
        <taxon>Mermithoidea</taxon>
        <taxon>Mermithidae</taxon>
        <taxon>Romanomermis</taxon>
    </lineage>
</organism>
<proteinExistence type="predicted"/>
<evidence type="ECO:0000313" key="3">
    <source>
        <dbReference type="WBParaSite" id="nRc.2.0.1.t05588-RA"/>
    </source>
</evidence>
<evidence type="ECO:0000256" key="1">
    <source>
        <dbReference type="SAM" id="MobiDB-lite"/>
    </source>
</evidence>
<protein>
    <submittedName>
        <fullName evidence="3">Uncharacterized protein</fullName>
    </submittedName>
</protein>
<sequence length="110" mass="12001">MLADGEAGHAAPSHPLPAITAKSKRSSTIRTGSLLMLRQRTNNFCNFSSISKTNLATMHPTTFRLVLCDAPSDMIQDVNQYDQAKHLLMFQVAPDCNELTPECGLAPQSL</sequence>
<keyword evidence="2" id="KW-1185">Reference proteome</keyword>
<dbReference type="WBParaSite" id="nRc.2.0.1.t05588-RA">
    <property type="protein sequence ID" value="nRc.2.0.1.t05588-RA"/>
    <property type="gene ID" value="nRc.2.0.1.g05588"/>
</dbReference>
<accession>A0A915HVZ0</accession>